<dbReference type="InterPro" id="IPR020825">
    <property type="entry name" value="Phe-tRNA_synthase-like_B3/B4"/>
</dbReference>
<dbReference type="AlphaFoldDB" id="A0A2M7QQ12"/>
<comment type="caution">
    <text evidence="2">The sequence shown here is derived from an EMBL/GenBank/DDBJ whole genome shotgun (WGS) entry which is preliminary data.</text>
</comment>
<sequence length="218" mass="25588">MEITFSENLKERYKNVNLGTLIVRDVQNKEFDERLDKEKRIVEQYIMDNYKEPDNVKRIREYNDFYFEFGETFPVKYQIKSILEGKQIPSISCLVEAMFMTELKHICLMAGHDLDAIQGDLVLDIAQEGEMYIKINDEKQELKKDDIVLRDGMGIIASVLYGPDNRTKIIPISKNIIYMAYFTFAVTRSEIIIVMADLAKYLRICECPHANIERMKIY</sequence>
<dbReference type="GO" id="GO:0004826">
    <property type="term" value="F:phenylalanine-tRNA ligase activity"/>
    <property type="evidence" value="ECO:0007669"/>
    <property type="project" value="InterPro"/>
</dbReference>
<reference evidence="3" key="1">
    <citation type="submission" date="2017-09" db="EMBL/GenBank/DDBJ databases">
        <title>Depth-based differentiation of microbial function through sediment-hosted aquifers and enrichment of novel symbionts in the deep terrestrial subsurface.</title>
        <authorList>
            <person name="Probst A.J."/>
            <person name="Ladd B."/>
            <person name="Jarett J.K."/>
            <person name="Geller-Mcgrath D.E."/>
            <person name="Sieber C.M.K."/>
            <person name="Emerson J.B."/>
            <person name="Anantharaman K."/>
            <person name="Thomas B.C."/>
            <person name="Malmstrom R."/>
            <person name="Stieglmeier M."/>
            <person name="Klingl A."/>
            <person name="Woyke T."/>
            <person name="Ryan C.M."/>
            <person name="Banfield J.F."/>
        </authorList>
    </citation>
    <scope>NUCLEOTIDE SEQUENCE [LARGE SCALE GENOMIC DNA]</scope>
</reference>
<dbReference type="EMBL" id="PFLK01000083">
    <property type="protein sequence ID" value="PIY74419.1"/>
    <property type="molecule type" value="Genomic_DNA"/>
</dbReference>
<dbReference type="Gene3D" id="3.50.40.10">
    <property type="entry name" value="Phenylalanyl-trna Synthetase, Chain B, domain 3"/>
    <property type="match status" value="1"/>
</dbReference>
<protein>
    <recommendedName>
        <fullName evidence="1">B3/B4 tRNA-binding domain-containing protein</fullName>
    </recommendedName>
</protein>
<dbReference type="SUPFAM" id="SSF56037">
    <property type="entry name" value="PheT/TilS domain"/>
    <property type="match status" value="1"/>
</dbReference>
<evidence type="ECO:0000313" key="2">
    <source>
        <dbReference type="EMBL" id="PIY74419.1"/>
    </source>
</evidence>
<dbReference type="PANTHER" id="PTHR39209">
    <property type="match status" value="1"/>
</dbReference>
<dbReference type="Proteomes" id="UP000229481">
    <property type="component" value="Unassembled WGS sequence"/>
</dbReference>
<dbReference type="InterPro" id="IPR005146">
    <property type="entry name" value="B3/B4_tRNA-bd"/>
</dbReference>
<dbReference type="GO" id="GO:0003723">
    <property type="term" value="F:RNA binding"/>
    <property type="evidence" value="ECO:0007669"/>
    <property type="project" value="InterPro"/>
</dbReference>
<organism evidence="2 3">
    <name type="scientific">Candidatus Portnoybacteria bacterium CG_4_10_14_0_8_um_filter_40_50</name>
    <dbReference type="NCBI Taxonomy" id="1974800"/>
    <lineage>
        <taxon>Bacteria</taxon>
        <taxon>Candidatus Portnoyibacteriota</taxon>
    </lineage>
</organism>
<accession>A0A2M7QQ12</accession>
<gene>
    <name evidence="2" type="ORF">COY85_03320</name>
</gene>
<evidence type="ECO:0000313" key="3">
    <source>
        <dbReference type="Proteomes" id="UP000229481"/>
    </source>
</evidence>
<proteinExistence type="predicted"/>
<dbReference type="SMART" id="SM00873">
    <property type="entry name" value="B3_4"/>
    <property type="match status" value="1"/>
</dbReference>
<dbReference type="PANTHER" id="PTHR39209:SF2">
    <property type="entry name" value="CYTOPLASMIC PROTEIN"/>
    <property type="match status" value="1"/>
</dbReference>
<evidence type="ECO:0000259" key="1">
    <source>
        <dbReference type="SMART" id="SM00873"/>
    </source>
</evidence>
<name>A0A2M7QQ12_9BACT</name>
<feature type="domain" description="B3/B4 tRNA-binding" evidence="1">
    <location>
        <begin position="61"/>
        <end position="206"/>
    </location>
</feature>
<dbReference type="Pfam" id="PF03483">
    <property type="entry name" value="B3_4"/>
    <property type="match status" value="1"/>
</dbReference>